<name>A0A9P7RBP3_9PEZI</name>
<evidence type="ECO:0000313" key="2">
    <source>
        <dbReference type="Proteomes" id="UP000699042"/>
    </source>
</evidence>
<organism evidence="1 2">
    <name type="scientific">Colletotrichum scovillei</name>
    <dbReference type="NCBI Taxonomy" id="1209932"/>
    <lineage>
        <taxon>Eukaryota</taxon>
        <taxon>Fungi</taxon>
        <taxon>Dikarya</taxon>
        <taxon>Ascomycota</taxon>
        <taxon>Pezizomycotina</taxon>
        <taxon>Sordariomycetes</taxon>
        <taxon>Hypocreomycetidae</taxon>
        <taxon>Glomerellales</taxon>
        <taxon>Glomerellaceae</taxon>
        <taxon>Colletotrichum</taxon>
        <taxon>Colletotrichum acutatum species complex</taxon>
    </lineage>
</organism>
<proteinExistence type="predicted"/>
<gene>
    <name evidence="1" type="ORF">JMJ77_000753</name>
</gene>
<evidence type="ECO:0000313" key="1">
    <source>
        <dbReference type="EMBL" id="KAG7053668.1"/>
    </source>
</evidence>
<sequence length="68" mass="7733">MTRTSLILLFDQDRPENQESVDICRTGAGSTINIDGLKLINHLAMQFEEDFYISSGHLMLTADCQERE</sequence>
<dbReference type="AlphaFoldDB" id="A0A9P7RBP3"/>
<dbReference type="Proteomes" id="UP000699042">
    <property type="component" value="Unassembled WGS sequence"/>
</dbReference>
<comment type="caution">
    <text evidence="1">The sequence shown here is derived from an EMBL/GenBank/DDBJ whole genome shotgun (WGS) entry which is preliminary data.</text>
</comment>
<accession>A0A9P7RBP3</accession>
<dbReference type="EMBL" id="JAESDN010000003">
    <property type="protein sequence ID" value="KAG7053668.1"/>
    <property type="molecule type" value="Genomic_DNA"/>
</dbReference>
<reference evidence="1" key="1">
    <citation type="submission" date="2021-05" db="EMBL/GenBank/DDBJ databases">
        <title>Comparative genomics of three Colletotrichum scovillei strains and genetic complementation revealed genes involved fungal growth and virulence on chili pepper.</title>
        <authorList>
            <person name="Hsieh D.-K."/>
            <person name="Chuang S.-C."/>
            <person name="Chen C.-Y."/>
            <person name="Chao Y.-T."/>
            <person name="Lu M.-Y.J."/>
            <person name="Lee M.-H."/>
            <person name="Shih M.-C."/>
        </authorList>
    </citation>
    <scope>NUCLEOTIDE SEQUENCE</scope>
    <source>
        <strain evidence="1">Coll-153</strain>
    </source>
</reference>
<protein>
    <submittedName>
        <fullName evidence="1">Uncharacterized protein</fullName>
    </submittedName>
</protein>
<keyword evidence="2" id="KW-1185">Reference proteome</keyword>